<keyword evidence="2" id="KW-0614">Plasmid</keyword>
<proteinExistence type="predicted"/>
<evidence type="ECO:0000313" key="3">
    <source>
        <dbReference type="EMBL" id="QNE07353.1"/>
    </source>
</evidence>
<evidence type="ECO:0000313" key="5">
    <source>
        <dbReference type="Proteomes" id="UP000515297"/>
    </source>
</evidence>
<dbReference type="EMBL" id="CP060053">
    <property type="protein sequence ID" value="QNE07353.1"/>
    <property type="molecule type" value="Genomic_DNA"/>
</dbReference>
<dbReference type="Gene3D" id="1.10.10.10">
    <property type="entry name" value="Winged helix-like DNA-binding domain superfamily/Winged helix DNA-binding domain"/>
    <property type="match status" value="1"/>
</dbReference>
<reference evidence="2 4" key="1">
    <citation type="submission" date="2017-01" db="EMBL/GenBank/DDBJ databases">
        <title>Complete genome sequence of esterase-producing bacterium Croceicoccus marinus E4A9.</title>
        <authorList>
            <person name="Wu Y.-H."/>
            <person name="Cheng H."/>
            <person name="Xu L."/>
            <person name="Huo Y.-Y."/>
            <person name="Wang C.-S."/>
            <person name="Xu X.-W."/>
        </authorList>
    </citation>
    <scope>NUCLEOTIDE SEQUENCE [LARGE SCALE GENOMIC DNA]</scope>
    <source>
        <strain evidence="2 4">E4A9</strain>
        <plasmid evidence="2">pCME4A9I</plasmid>
        <plasmid evidence="4">Plasmid pcme4a9i</plasmid>
    </source>
</reference>
<dbReference type="STRING" id="450378.GCA_001661675_03226"/>
<dbReference type="AlphaFoldDB" id="A0A1Z1FGB6"/>
<dbReference type="PROSITE" id="PS50995">
    <property type="entry name" value="HTH_MARR_2"/>
    <property type="match status" value="1"/>
</dbReference>
<dbReference type="Pfam" id="PF12802">
    <property type="entry name" value="MarR_2"/>
    <property type="match status" value="1"/>
</dbReference>
<evidence type="ECO:0000313" key="2">
    <source>
        <dbReference type="EMBL" id="ARU17851.1"/>
    </source>
</evidence>
<dbReference type="Proteomes" id="UP000195807">
    <property type="component" value="Plasmid pCME4A9I"/>
</dbReference>
<dbReference type="SUPFAM" id="SSF46785">
    <property type="entry name" value="Winged helix' DNA-binding domain"/>
    <property type="match status" value="1"/>
</dbReference>
<dbReference type="SMART" id="SM00347">
    <property type="entry name" value="HTH_MARR"/>
    <property type="match status" value="1"/>
</dbReference>
<dbReference type="PANTHER" id="PTHR33164">
    <property type="entry name" value="TRANSCRIPTIONAL REGULATOR, MARR FAMILY"/>
    <property type="match status" value="1"/>
</dbReference>
<dbReference type="InterPro" id="IPR036388">
    <property type="entry name" value="WH-like_DNA-bd_sf"/>
</dbReference>
<name>A0A1Z1FGB6_9SPHN</name>
<sequence>MNEARDNLGPLDRLAGYHFRRTSSAMRKDFEKAVDGLGISQVSFAVLSVISANPGIRQGEVGRMLDIQRANMVTMIGDLTKSELVTRGRDESDRRAVTLSLTPRGQDQLAASLARIQAREAKALEGLDEKQVAALIATLNAIRRNCENAD</sequence>
<dbReference type="GO" id="GO:0006950">
    <property type="term" value="P:response to stress"/>
    <property type="evidence" value="ECO:0007669"/>
    <property type="project" value="TreeGrafter"/>
</dbReference>
<dbReference type="InterPro" id="IPR039422">
    <property type="entry name" value="MarR/SlyA-like"/>
</dbReference>
<dbReference type="KEGG" id="cman:A9D14_16055"/>
<dbReference type="PANTHER" id="PTHR33164:SF43">
    <property type="entry name" value="HTH-TYPE TRANSCRIPTIONAL REPRESSOR YETL"/>
    <property type="match status" value="1"/>
</dbReference>
<geneLocation type="plasmid" evidence="2">
    <name>pCME4A9I</name>
</geneLocation>
<dbReference type="InterPro" id="IPR000835">
    <property type="entry name" value="HTH_MarR-typ"/>
</dbReference>
<dbReference type="RefSeq" id="WP_066850148.1">
    <property type="nucleotide sequence ID" value="NZ_CP019603.1"/>
</dbReference>
<feature type="domain" description="HTH marR-type" evidence="1">
    <location>
        <begin position="12"/>
        <end position="144"/>
    </location>
</feature>
<accession>A0A1Z1FGB6</accession>
<reference evidence="3 5" key="2">
    <citation type="submission" date="2020-08" db="EMBL/GenBank/DDBJ databases">
        <authorList>
            <person name="Liu G."/>
            <person name="Sun C."/>
        </authorList>
    </citation>
    <scope>NUCLEOTIDE SEQUENCE [LARGE SCALE GENOMIC DNA]</scope>
    <source>
        <strain evidence="3 5">OT19</strain>
        <plasmid evidence="3 5">plas1</plasmid>
    </source>
</reference>
<dbReference type="InterPro" id="IPR036390">
    <property type="entry name" value="WH_DNA-bd_sf"/>
</dbReference>
<evidence type="ECO:0000259" key="1">
    <source>
        <dbReference type="PROSITE" id="PS50995"/>
    </source>
</evidence>
<organism evidence="2 4">
    <name type="scientific">Croceicoccus marinus</name>
    <dbReference type="NCBI Taxonomy" id="450378"/>
    <lineage>
        <taxon>Bacteria</taxon>
        <taxon>Pseudomonadati</taxon>
        <taxon>Pseudomonadota</taxon>
        <taxon>Alphaproteobacteria</taxon>
        <taxon>Sphingomonadales</taxon>
        <taxon>Erythrobacteraceae</taxon>
        <taxon>Croceicoccus</taxon>
    </lineage>
</organism>
<protein>
    <submittedName>
        <fullName evidence="2">MarR family transcriptional regulator</fullName>
    </submittedName>
</protein>
<geneLocation type="plasmid" evidence="3 5">
    <name>plas1</name>
</geneLocation>
<dbReference type="GO" id="GO:0003700">
    <property type="term" value="F:DNA-binding transcription factor activity"/>
    <property type="evidence" value="ECO:0007669"/>
    <property type="project" value="InterPro"/>
</dbReference>
<gene>
    <name evidence="2" type="ORF">A9D14_16055</name>
    <name evidence="3" type="ORF">H4O24_15775</name>
</gene>
<dbReference type="EMBL" id="CP019603">
    <property type="protein sequence ID" value="ARU17851.1"/>
    <property type="molecule type" value="Genomic_DNA"/>
</dbReference>
<dbReference type="Proteomes" id="UP000515297">
    <property type="component" value="Plasmid plas1"/>
</dbReference>
<evidence type="ECO:0000313" key="4">
    <source>
        <dbReference type="Proteomes" id="UP000195807"/>
    </source>
</evidence>
<keyword evidence="4" id="KW-1185">Reference proteome</keyword>
<geneLocation type="plasmid" evidence="4">
    <name>pcme4a9i</name>
</geneLocation>
<dbReference type="OrthoDB" id="582199at2"/>